<accession>A0A429Z4A8</accession>
<feature type="transmembrane region" description="Helical" evidence="1">
    <location>
        <begin position="173"/>
        <end position="196"/>
    </location>
</feature>
<keyword evidence="1" id="KW-0812">Transmembrane</keyword>
<dbReference type="Proteomes" id="UP000277864">
    <property type="component" value="Unassembled WGS sequence"/>
</dbReference>
<name>A0A429Z4A8_9ENTE</name>
<proteinExistence type="predicted"/>
<dbReference type="OrthoDB" id="4624at2"/>
<evidence type="ECO:0000256" key="1">
    <source>
        <dbReference type="SAM" id="Phobius"/>
    </source>
</evidence>
<dbReference type="AlphaFoldDB" id="A0A429Z4A8"/>
<keyword evidence="1" id="KW-1133">Transmembrane helix</keyword>
<dbReference type="EMBL" id="PXZH01000008">
    <property type="protein sequence ID" value="RST88545.1"/>
    <property type="molecule type" value="Genomic_DNA"/>
</dbReference>
<keyword evidence="1" id="KW-0472">Membrane</keyword>
<reference evidence="2 3" key="1">
    <citation type="submission" date="2018-03" db="EMBL/GenBank/DDBJ databases">
        <authorList>
            <person name="Gulvik C.A."/>
        </authorList>
    </citation>
    <scope>NUCLEOTIDE SEQUENCE [LARGE SCALE GENOMIC DNA]</scope>
    <source>
        <strain evidence="2 3">JCM 31581</strain>
    </source>
</reference>
<evidence type="ECO:0000313" key="3">
    <source>
        <dbReference type="Proteomes" id="UP000277864"/>
    </source>
</evidence>
<dbReference type="Pfam" id="PF12822">
    <property type="entry name" value="ECF_trnsprt"/>
    <property type="match status" value="1"/>
</dbReference>
<comment type="caution">
    <text evidence="2">The sequence shown here is derived from an EMBL/GenBank/DDBJ whole genome shotgun (WGS) entry which is preliminary data.</text>
</comment>
<evidence type="ECO:0008006" key="4">
    <source>
        <dbReference type="Google" id="ProtNLM"/>
    </source>
</evidence>
<feature type="transmembrane region" description="Helical" evidence="1">
    <location>
        <begin position="138"/>
        <end position="161"/>
    </location>
</feature>
<feature type="transmembrane region" description="Helical" evidence="1">
    <location>
        <begin position="108"/>
        <end position="126"/>
    </location>
</feature>
<dbReference type="InterPro" id="IPR030949">
    <property type="entry name" value="ECF_S_folate_fam"/>
</dbReference>
<sequence>MLPTKRRMFNHSRFYFRIRCSLWLLYGGVLKVRTKKLSTKGIALMGILMGLQLIFTRFLAIETPIVRVSFTFIATVIMAMIFGPLLTGVCSTLSDFIGIMLFPKTAPYFPGFSLSAFITGIIYGVFFYKKEMSLKRVIIANLIVNIVVDICMNTLWLYMIMGPAAIAQFPVRLIKICILFPIRVAIMFALGNQGLLKQQVIRFQQ</sequence>
<dbReference type="InterPro" id="IPR024529">
    <property type="entry name" value="ECF_trnsprt_substrate-spec"/>
</dbReference>
<dbReference type="GO" id="GO:0022857">
    <property type="term" value="F:transmembrane transporter activity"/>
    <property type="evidence" value="ECO:0007669"/>
    <property type="project" value="InterPro"/>
</dbReference>
<feature type="transmembrane region" description="Helical" evidence="1">
    <location>
        <begin position="41"/>
        <end position="60"/>
    </location>
</feature>
<organism evidence="2 3">
    <name type="scientific">Vagococcus humatus</name>
    <dbReference type="NCBI Taxonomy" id="1889241"/>
    <lineage>
        <taxon>Bacteria</taxon>
        <taxon>Bacillati</taxon>
        <taxon>Bacillota</taxon>
        <taxon>Bacilli</taxon>
        <taxon>Lactobacillales</taxon>
        <taxon>Enterococcaceae</taxon>
        <taxon>Vagococcus</taxon>
    </lineage>
</organism>
<evidence type="ECO:0000313" key="2">
    <source>
        <dbReference type="EMBL" id="RST88545.1"/>
    </source>
</evidence>
<dbReference type="NCBIfam" id="TIGR04518">
    <property type="entry name" value="ECF_S_folT_fam"/>
    <property type="match status" value="1"/>
</dbReference>
<feature type="transmembrane region" description="Helical" evidence="1">
    <location>
        <begin position="72"/>
        <end position="102"/>
    </location>
</feature>
<dbReference type="Gene3D" id="1.10.1760.20">
    <property type="match status" value="1"/>
</dbReference>
<gene>
    <name evidence="2" type="ORF">C7P63_10055</name>
</gene>
<keyword evidence="3" id="KW-1185">Reference proteome</keyword>
<protein>
    <recommendedName>
        <fullName evidence="4">Folate family ECF transporter S component</fullName>
    </recommendedName>
</protein>